<dbReference type="CDD" id="cd04301">
    <property type="entry name" value="NAT_SF"/>
    <property type="match status" value="1"/>
</dbReference>
<dbReference type="InterPro" id="IPR000182">
    <property type="entry name" value="GNAT_dom"/>
</dbReference>
<dbReference type="SUPFAM" id="SSF55729">
    <property type="entry name" value="Acyl-CoA N-acyltransferases (Nat)"/>
    <property type="match status" value="1"/>
</dbReference>
<organism evidence="2 3">
    <name type="scientific">Winogradskya consettensis</name>
    <dbReference type="NCBI Taxonomy" id="113560"/>
    <lineage>
        <taxon>Bacteria</taxon>
        <taxon>Bacillati</taxon>
        <taxon>Actinomycetota</taxon>
        <taxon>Actinomycetes</taxon>
        <taxon>Micromonosporales</taxon>
        <taxon>Micromonosporaceae</taxon>
        <taxon>Winogradskya</taxon>
    </lineage>
</organism>
<dbReference type="EMBL" id="BOQP01000037">
    <property type="protein sequence ID" value="GIM79334.1"/>
    <property type="molecule type" value="Genomic_DNA"/>
</dbReference>
<accession>A0A919SWM8</accession>
<evidence type="ECO:0000313" key="2">
    <source>
        <dbReference type="EMBL" id="GIM79334.1"/>
    </source>
</evidence>
<feature type="domain" description="N-acetyltransferase" evidence="1">
    <location>
        <begin position="10"/>
        <end position="175"/>
    </location>
</feature>
<protein>
    <recommendedName>
        <fullName evidence="1">N-acetyltransferase domain-containing protein</fullName>
    </recommendedName>
</protein>
<dbReference type="InterPro" id="IPR051531">
    <property type="entry name" value="N-acetyltransferase"/>
</dbReference>
<gene>
    <name evidence="2" type="ORF">Aco04nite_64950</name>
</gene>
<dbReference type="AlphaFoldDB" id="A0A919SWM8"/>
<name>A0A919SWM8_9ACTN</name>
<sequence length="192" mass="20938">MISAMTQPSVRFVPLPPPVLEALLAGDLATARDLTGVPLSEWFLSDEVTWLWRLRLDQIAADPRAADWIVRATVSVPDGVVVGAGGFHGPPDEAGMVEIGYSTDPDFRRRGYARAMVAELLRWAASEPQAVTVRASIRPDNVASLATIAGFGFDHVGEQWDEEDGTEYLYEVSLRSIETSVPVDEDVTRTSP</sequence>
<dbReference type="Proteomes" id="UP000680865">
    <property type="component" value="Unassembled WGS sequence"/>
</dbReference>
<evidence type="ECO:0000259" key="1">
    <source>
        <dbReference type="PROSITE" id="PS51186"/>
    </source>
</evidence>
<dbReference type="Gene3D" id="3.40.630.30">
    <property type="match status" value="1"/>
</dbReference>
<evidence type="ECO:0000313" key="3">
    <source>
        <dbReference type="Proteomes" id="UP000680865"/>
    </source>
</evidence>
<reference evidence="2" key="1">
    <citation type="submission" date="2021-03" db="EMBL/GenBank/DDBJ databases">
        <title>Whole genome shotgun sequence of Actinoplanes consettensis NBRC 14913.</title>
        <authorList>
            <person name="Komaki H."/>
            <person name="Tamura T."/>
        </authorList>
    </citation>
    <scope>NUCLEOTIDE SEQUENCE</scope>
    <source>
        <strain evidence="2">NBRC 14913</strain>
    </source>
</reference>
<dbReference type="Pfam" id="PF13302">
    <property type="entry name" value="Acetyltransf_3"/>
    <property type="match status" value="1"/>
</dbReference>
<dbReference type="GO" id="GO:0016747">
    <property type="term" value="F:acyltransferase activity, transferring groups other than amino-acyl groups"/>
    <property type="evidence" value="ECO:0007669"/>
    <property type="project" value="InterPro"/>
</dbReference>
<dbReference type="PROSITE" id="PS51186">
    <property type="entry name" value="GNAT"/>
    <property type="match status" value="1"/>
</dbReference>
<keyword evidence="3" id="KW-1185">Reference proteome</keyword>
<proteinExistence type="predicted"/>
<dbReference type="PANTHER" id="PTHR43792">
    <property type="entry name" value="GNAT FAMILY, PUTATIVE (AFU_ORTHOLOGUE AFUA_3G00765)-RELATED-RELATED"/>
    <property type="match status" value="1"/>
</dbReference>
<comment type="caution">
    <text evidence="2">The sequence shown here is derived from an EMBL/GenBank/DDBJ whole genome shotgun (WGS) entry which is preliminary data.</text>
</comment>
<dbReference type="PANTHER" id="PTHR43792:SF13">
    <property type="entry name" value="ACETYLTRANSFERASE"/>
    <property type="match status" value="1"/>
</dbReference>
<dbReference type="InterPro" id="IPR016181">
    <property type="entry name" value="Acyl_CoA_acyltransferase"/>
</dbReference>